<dbReference type="InterPro" id="IPR005835">
    <property type="entry name" value="NTP_transferase_dom"/>
</dbReference>
<dbReference type="GO" id="GO:0005851">
    <property type="term" value="C:eukaryotic translation initiation factor 2B complex"/>
    <property type="evidence" value="ECO:0007669"/>
    <property type="project" value="TreeGrafter"/>
</dbReference>
<evidence type="ECO:0000256" key="1">
    <source>
        <dbReference type="ARBA" id="ARBA00004514"/>
    </source>
</evidence>
<name>A0A553PCD1_TIGCA</name>
<dbReference type="GO" id="GO:0003743">
    <property type="term" value="F:translation initiation factor activity"/>
    <property type="evidence" value="ECO:0007669"/>
    <property type="project" value="UniProtKB-KW"/>
</dbReference>
<dbReference type="CDD" id="cd04198">
    <property type="entry name" value="eIF-2B_gamma_N"/>
    <property type="match status" value="1"/>
</dbReference>
<comment type="subunit">
    <text evidence="9">Component of the translation initiation factor 2B (eIF2B) complex which is a heterodecamer of two sets of five different subunits: alpha, beta, gamma, delta and epsilon. Subunits alpha, beta and delta comprise a regulatory subcomplex and subunits epsilon and gamma comprise a catalytic subcomplex. Within the complex, the hexameric regulatory complex resides at the center, with the two heterodimeric catalytic subcomplexes bound on opposite sides.</text>
</comment>
<evidence type="ECO:0000256" key="8">
    <source>
        <dbReference type="ARBA" id="ARBA00045373"/>
    </source>
</evidence>
<dbReference type="SUPFAM" id="SSF53448">
    <property type="entry name" value="Nucleotide-diphospho-sugar transferases"/>
    <property type="match status" value="1"/>
</dbReference>
<sequence length="474" mass="52935">MKTSGYVPEFQAVVLAGGKGSRFTDVTQNKAKCLLPVGNLPLLWYPLNMLQRNGFQEVIVVVSEACKSEVNGLAKRYGLDMKLDVVALSAQEDPGTAEALRLVHDRISSPRVIVLSGDLITDLKLHHLTDLHRAHRSALTALFAQNTLDHKTIPVPGPKSKPKKEKDFVGIDKGTNQLCYISSEADLDEFLSVRRSLLMEHPRLSVFTNLIDAHFYIFESWVLDFLAKDESISSIKGELVPHLVKKQHSKNPDQNQPKPEDDVSDLKNNPNKSLHADDPQDIFSYMCTDSMADKSQELSTWTDHTGDLKGAYRNRPLRVYAHVMDTGTCLRANNLYAYCELNRQISRWMNALAPHREPVHLHPNSKVEPRAQVGVECQIGEGSFVSNKTTLKNSILGVNCKVDEKVKLLNCIIMDNVHVKEGCQITGSLICDGVIVPERCEIKDCIVGKSYKFVVGGKHANETLGDDQNRMMEI</sequence>
<dbReference type="Gene3D" id="3.90.550.10">
    <property type="entry name" value="Spore Coat Polysaccharide Biosynthesis Protein SpsA, Chain A"/>
    <property type="match status" value="1"/>
</dbReference>
<dbReference type="Pfam" id="PF00483">
    <property type="entry name" value="NTP_transferase"/>
    <property type="match status" value="1"/>
</dbReference>
<feature type="domain" description="EIF2B subunit epsilon/gamma LbH" evidence="12">
    <location>
        <begin position="359"/>
        <end position="450"/>
    </location>
</feature>
<evidence type="ECO:0000313" key="14">
    <source>
        <dbReference type="Proteomes" id="UP000318571"/>
    </source>
</evidence>
<keyword evidence="3" id="KW-0963">Cytoplasm</keyword>
<evidence type="ECO:0000256" key="7">
    <source>
        <dbReference type="ARBA" id="ARBA00044229"/>
    </source>
</evidence>
<reference evidence="13 14" key="1">
    <citation type="journal article" date="2018" name="Nat. Ecol. Evol.">
        <title>Genomic signatures of mitonuclear coevolution across populations of Tigriopus californicus.</title>
        <authorList>
            <person name="Barreto F.S."/>
            <person name="Watson E.T."/>
            <person name="Lima T.G."/>
            <person name="Willett C.S."/>
            <person name="Edmands S."/>
            <person name="Li W."/>
            <person name="Burton R.S."/>
        </authorList>
    </citation>
    <scope>NUCLEOTIDE SEQUENCE [LARGE SCALE GENOMIC DNA]</scope>
    <source>
        <strain evidence="13 14">San Diego</strain>
    </source>
</reference>
<gene>
    <name evidence="13" type="ORF">TCAL_04586</name>
</gene>
<accession>A0A553PCD1</accession>
<comment type="function">
    <text evidence="8">Acts as a component of the translation initiation factor 2B (eIF2B) complex, which catalyzes the exchange of GDP for GTP on the eukaryotic initiation factor 2 (eIF2) complex gamma subunit. Its guanine nucleotide exchange factor activity is repressed when bound to eIF2 complex phosphorylated on the alpha subunit, thereby limiting the amount of methionyl-initiator methionine tRNA available to the ribosome and consequently global translation is repressed.</text>
</comment>
<dbReference type="Pfam" id="PF25084">
    <property type="entry name" value="LbH_EIF2B"/>
    <property type="match status" value="1"/>
</dbReference>
<dbReference type="GO" id="GO:0005829">
    <property type="term" value="C:cytosol"/>
    <property type="evidence" value="ECO:0007669"/>
    <property type="project" value="UniProtKB-SubCell"/>
</dbReference>
<dbReference type="OrthoDB" id="10250549at2759"/>
<proteinExistence type="inferred from homology"/>
<evidence type="ECO:0000313" key="13">
    <source>
        <dbReference type="EMBL" id="TRY75345.1"/>
    </source>
</evidence>
<feature type="domain" description="Nucleotidyl transferase" evidence="11">
    <location>
        <begin position="12"/>
        <end position="144"/>
    </location>
</feature>
<feature type="region of interest" description="Disordered" evidence="10">
    <location>
        <begin position="246"/>
        <end position="279"/>
    </location>
</feature>
<dbReference type="PANTHER" id="PTHR45989:SF1">
    <property type="entry name" value="TRANSLATION INITIATION FACTOR EIF-2B SUBUNIT GAMMA"/>
    <property type="match status" value="1"/>
</dbReference>
<dbReference type="EMBL" id="VCGU01000005">
    <property type="protein sequence ID" value="TRY75345.1"/>
    <property type="molecule type" value="Genomic_DNA"/>
</dbReference>
<evidence type="ECO:0000256" key="9">
    <source>
        <dbReference type="ARBA" id="ARBA00046432"/>
    </source>
</evidence>
<dbReference type="InterPro" id="IPR051960">
    <property type="entry name" value="eIF2B_gamma"/>
</dbReference>
<comment type="caution">
    <text evidence="13">The sequence shown here is derived from an EMBL/GenBank/DDBJ whole genome shotgun (WGS) entry which is preliminary data.</text>
</comment>
<evidence type="ECO:0000256" key="3">
    <source>
        <dbReference type="ARBA" id="ARBA00022490"/>
    </source>
</evidence>
<evidence type="ECO:0000259" key="11">
    <source>
        <dbReference type="Pfam" id="PF00483"/>
    </source>
</evidence>
<dbReference type="InterPro" id="IPR029044">
    <property type="entry name" value="Nucleotide-diphossugar_trans"/>
</dbReference>
<dbReference type="Gene3D" id="2.160.10.10">
    <property type="entry name" value="Hexapeptide repeat proteins"/>
    <property type="match status" value="1"/>
</dbReference>
<keyword evidence="5" id="KW-0648">Protein biosynthesis</keyword>
<evidence type="ECO:0000256" key="4">
    <source>
        <dbReference type="ARBA" id="ARBA00022540"/>
    </source>
</evidence>
<evidence type="ECO:0000256" key="5">
    <source>
        <dbReference type="ARBA" id="ARBA00022917"/>
    </source>
</evidence>
<protein>
    <recommendedName>
        <fullName evidence="6">Translation initiation factor eIF2B subunit gamma</fullName>
    </recommendedName>
    <alternativeName>
        <fullName evidence="7">eIF2B GDP-GTP exchange factor subunit gamma</fullName>
    </alternativeName>
</protein>
<evidence type="ECO:0000256" key="2">
    <source>
        <dbReference type="ARBA" id="ARBA00007878"/>
    </source>
</evidence>
<keyword evidence="14" id="KW-1185">Reference proteome</keyword>
<dbReference type="Proteomes" id="UP000318571">
    <property type="component" value="Chromosome 2"/>
</dbReference>
<comment type="subcellular location">
    <subcellularLocation>
        <location evidence="1">Cytoplasm</location>
        <location evidence="1">Cytosol</location>
    </subcellularLocation>
</comment>
<comment type="similarity">
    <text evidence="2">Belongs to the eIF-2B gamma/epsilon subunits family.</text>
</comment>
<dbReference type="GO" id="GO:0002183">
    <property type="term" value="P:cytoplasmic translational initiation"/>
    <property type="evidence" value="ECO:0007669"/>
    <property type="project" value="TreeGrafter"/>
</dbReference>
<dbReference type="PANTHER" id="PTHR45989">
    <property type="entry name" value="TRANSLATION INITIATION FACTOR EIF-2B SUBUNIT GAMMA"/>
    <property type="match status" value="1"/>
</dbReference>
<dbReference type="STRING" id="6832.A0A553PCD1"/>
<organism evidence="13 14">
    <name type="scientific">Tigriopus californicus</name>
    <name type="common">Marine copepod</name>
    <dbReference type="NCBI Taxonomy" id="6832"/>
    <lineage>
        <taxon>Eukaryota</taxon>
        <taxon>Metazoa</taxon>
        <taxon>Ecdysozoa</taxon>
        <taxon>Arthropoda</taxon>
        <taxon>Crustacea</taxon>
        <taxon>Multicrustacea</taxon>
        <taxon>Hexanauplia</taxon>
        <taxon>Copepoda</taxon>
        <taxon>Harpacticoida</taxon>
        <taxon>Harpacticidae</taxon>
        <taxon>Tigriopus</taxon>
    </lineage>
</organism>
<evidence type="ECO:0000256" key="10">
    <source>
        <dbReference type="SAM" id="MobiDB-lite"/>
    </source>
</evidence>
<evidence type="ECO:0000259" key="12">
    <source>
        <dbReference type="Pfam" id="PF25084"/>
    </source>
</evidence>
<evidence type="ECO:0000256" key="6">
    <source>
        <dbReference type="ARBA" id="ARBA00044196"/>
    </source>
</evidence>
<dbReference type="GO" id="GO:0005085">
    <property type="term" value="F:guanyl-nucleotide exchange factor activity"/>
    <property type="evidence" value="ECO:0007669"/>
    <property type="project" value="TreeGrafter"/>
</dbReference>
<dbReference type="InterPro" id="IPR056764">
    <property type="entry name" value="LbH_EIF2B3/5"/>
</dbReference>
<keyword evidence="4" id="KW-0396">Initiation factor</keyword>
<dbReference type="OMA" id="NCVINPK"/>
<dbReference type="AlphaFoldDB" id="A0A553PCD1"/>